<gene>
    <name evidence="4" type="ORF">ANCDUO_02752</name>
</gene>
<organism evidence="4 5">
    <name type="scientific">Ancylostoma duodenale</name>
    <dbReference type="NCBI Taxonomy" id="51022"/>
    <lineage>
        <taxon>Eukaryota</taxon>
        <taxon>Metazoa</taxon>
        <taxon>Ecdysozoa</taxon>
        <taxon>Nematoda</taxon>
        <taxon>Chromadorea</taxon>
        <taxon>Rhabditida</taxon>
        <taxon>Rhabditina</taxon>
        <taxon>Rhabditomorpha</taxon>
        <taxon>Strongyloidea</taxon>
        <taxon>Ancylostomatidae</taxon>
        <taxon>Ancylostomatinae</taxon>
        <taxon>Ancylostoma</taxon>
    </lineage>
</organism>
<reference evidence="4 5" key="1">
    <citation type="submission" date="2013-12" db="EMBL/GenBank/DDBJ databases">
        <title>Draft genome of the parsitic nematode Ancylostoma duodenale.</title>
        <authorList>
            <person name="Mitreva M."/>
        </authorList>
    </citation>
    <scope>NUCLEOTIDE SEQUENCE [LARGE SCALE GENOMIC DNA]</scope>
    <source>
        <strain evidence="4 5">Zhejiang</strain>
    </source>
</reference>
<dbReference type="PANTHER" id="PTHR10997">
    <property type="entry name" value="IMPORTIN-7, 8, 11"/>
    <property type="match status" value="1"/>
</dbReference>
<dbReference type="GO" id="GO:0005635">
    <property type="term" value="C:nuclear envelope"/>
    <property type="evidence" value="ECO:0007669"/>
    <property type="project" value="TreeGrafter"/>
</dbReference>
<evidence type="ECO:0000313" key="4">
    <source>
        <dbReference type="EMBL" id="KIH66917.1"/>
    </source>
</evidence>
<dbReference type="GO" id="GO:0006606">
    <property type="term" value="P:protein import into nucleus"/>
    <property type="evidence" value="ECO:0007669"/>
    <property type="project" value="TreeGrafter"/>
</dbReference>
<keyword evidence="3" id="KW-0653">Protein transport</keyword>
<dbReference type="EMBL" id="KN726914">
    <property type="protein sequence ID" value="KIH66917.1"/>
    <property type="molecule type" value="Genomic_DNA"/>
</dbReference>
<dbReference type="Proteomes" id="UP000054047">
    <property type="component" value="Unassembled WGS sequence"/>
</dbReference>
<accession>A0A0C2DVN6</accession>
<keyword evidence="2" id="KW-0963">Cytoplasm</keyword>
<evidence type="ECO:0000256" key="2">
    <source>
        <dbReference type="ARBA" id="ARBA00022490"/>
    </source>
</evidence>
<dbReference type="AlphaFoldDB" id="A0A0C2DVN6"/>
<evidence type="ECO:0000256" key="3">
    <source>
        <dbReference type="ARBA" id="ARBA00022927"/>
    </source>
</evidence>
<dbReference type="OrthoDB" id="760868at2759"/>
<dbReference type="InterPro" id="IPR016024">
    <property type="entry name" value="ARM-type_fold"/>
</dbReference>
<name>A0A0C2DVN6_9BILA</name>
<protein>
    <submittedName>
        <fullName evidence="4">Uncharacterized protein</fullName>
    </submittedName>
</protein>
<dbReference type="PANTHER" id="PTHR10997:SF18">
    <property type="entry name" value="D-IMPORTIN 7_RANBP7"/>
    <property type="match status" value="1"/>
</dbReference>
<keyword evidence="3" id="KW-0813">Transport</keyword>
<dbReference type="InterPro" id="IPR011989">
    <property type="entry name" value="ARM-like"/>
</dbReference>
<dbReference type="SUPFAM" id="SSF48371">
    <property type="entry name" value="ARM repeat"/>
    <property type="match status" value="1"/>
</dbReference>
<keyword evidence="5" id="KW-1185">Reference proteome</keyword>
<proteinExistence type="predicted"/>
<dbReference type="GO" id="GO:0005829">
    <property type="term" value="C:cytosol"/>
    <property type="evidence" value="ECO:0007669"/>
    <property type="project" value="TreeGrafter"/>
</dbReference>
<dbReference type="Gene3D" id="1.25.10.10">
    <property type="entry name" value="Leucine-rich Repeat Variant"/>
    <property type="match status" value="1"/>
</dbReference>
<comment type="subcellular location">
    <subcellularLocation>
        <location evidence="1">Cytoplasm</location>
    </subcellularLocation>
</comment>
<evidence type="ECO:0000256" key="1">
    <source>
        <dbReference type="ARBA" id="ARBA00004496"/>
    </source>
</evidence>
<evidence type="ECO:0000313" key="5">
    <source>
        <dbReference type="Proteomes" id="UP000054047"/>
    </source>
</evidence>
<sequence length="101" mass="11737">MLMILNAHRNGVYVSDRVLFLALSFTNTAVAHSHCWKTMKPHALELIKTVLFRLMSYTKADEEMWEDNAAEYVRFKFERIRTSANSCACPINQLQLQLTEL</sequence>